<organism evidence="3 4">
    <name type="scientific">Solimonas fluminis</name>
    <dbReference type="NCBI Taxonomy" id="2086571"/>
    <lineage>
        <taxon>Bacteria</taxon>
        <taxon>Pseudomonadati</taxon>
        <taxon>Pseudomonadota</taxon>
        <taxon>Gammaproteobacteria</taxon>
        <taxon>Nevskiales</taxon>
        <taxon>Nevskiaceae</taxon>
        <taxon>Solimonas</taxon>
    </lineage>
</organism>
<dbReference type="OrthoDB" id="119761at2"/>
<keyword evidence="2" id="KW-1133">Transmembrane helix</keyword>
<dbReference type="AlphaFoldDB" id="A0A2S5TI14"/>
<dbReference type="Pfam" id="PF04120">
    <property type="entry name" value="Iron_permease"/>
    <property type="match status" value="1"/>
</dbReference>
<dbReference type="GO" id="GO:0055085">
    <property type="term" value="P:transmembrane transport"/>
    <property type="evidence" value="ECO:0007669"/>
    <property type="project" value="InterPro"/>
</dbReference>
<name>A0A2S5TI14_9GAMM</name>
<feature type="region of interest" description="Disordered" evidence="1">
    <location>
        <begin position="131"/>
        <end position="162"/>
    </location>
</feature>
<evidence type="ECO:0000313" key="3">
    <source>
        <dbReference type="EMBL" id="PPE74623.1"/>
    </source>
</evidence>
<feature type="transmembrane region" description="Helical" evidence="2">
    <location>
        <begin position="21"/>
        <end position="46"/>
    </location>
</feature>
<sequence>MWRRSTAMVRRLRRLELFDRFADGANRVFGGSVAFAIAAGAVLLWAAMGPVFGFGEKWQLTINTGTTIVTFLMVFLIQHSQNKQTEALHLKLNELLASHHEASNRLIGVEDLDEGELDHLHRFYRQLGERAEREGPIKRTHSLDDAGGRSGKEPRRRAARRR</sequence>
<dbReference type="EMBL" id="PSNW01000003">
    <property type="protein sequence ID" value="PPE74623.1"/>
    <property type="molecule type" value="Genomic_DNA"/>
</dbReference>
<evidence type="ECO:0000256" key="1">
    <source>
        <dbReference type="SAM" id="MobiDB-lite"/>
    </source>
</evidence>
<evidence type="ECO:0000256" key="2">
    <source>
        <dbReference type="SAM" id="Phobius"/>
    </source>
</evidence>
<accession>A0A2S5TI14</accession>
<keyword evidence="2" id="KW-0472">Membrane</keyword>
<evidence type="ECO:0000313" key="4">
    <source>
        <dbReference type="Proteomes" id="UP000238220"/>
    </source>
</evidence>
<reference evidence="3 4" key="1">
    <citation type="submission" date="2018-02" db="EMBL/GenBank/DDBJ databases">
        <title>Genome sequencing of Solimonas sp. HR-BB.</title>
        <authorList>
            <person name="Lee Y."/>
            <person name="Jeon C.O."/>
        </authorList>
    </citation>
    <scope>NUCLEOTIDE SEQUENCE [LARGE SCALE GENOMIC DNA]</scope>
    <source>
        <strain evidence="3 4">HR-BB</strain>
    </source>
</reference>
<gene>
    <name evidence="3" type="ORF">C3942_07625</name>
</gene>
<keyword evidence="2" id="KW-0812">Transmembrane</keyword>
<keyword evidence="4" id="KW-1185">Reference proteome</keyword>
<feature type="compositionally biased region" description="Basic and acidic residues" evidence="1">
    <location>
        <begin position="131"/>
        <end position="153"/>
    </location>
</feature>
<feature type="transmembrane region" description="Helical" evidence="2">
    <location>
        <begin position="58"/>
        <end position="77"/>
    </location>
</feature>
<protein>
    <submittedName>
        <fullName evidence="3">Low affinity iron permease family protein</fullName>
    </submittedName>
</protein>
<dbReference type="InterPro" id="IPR007251">
    <property type="entry name" value="Iron_permease_Fet4"/>
</dbReference>
<dbReference type="Proteomes" id="UP000238220">
    <property type="component" value="Unassembled WGS sequence"/>
</dbReference>
<comment type="caution">
    <text evidence="3">The sequence shown here is derived from an EMBL/GenBank/DDBJ whole genome shotgun (WGS) entry which is preliminary data.</text>
</comment>
<proteinExistence type="predicted"/>